<feature type="domain" description="SGNH hydrolase-type esterase" evidence="2">
    <location>
        <begin position="51"/>
        <end position="214"/>
    </location>
</feature>
<dbReference type="Proteomes" id="UP000280091">
    <property type="component" value="Unassembled WGS sequence"/>
</dbReference>
<dbReference type="Gene3D" id="3.40.50.1110">
    <property type="entry name" value="SGNH hydrolase"/>
    <property type="match status" value="1"/>
</dbReference>
<dbReference type="InterPro" id="IPR013830">
    <property type="entry name" value="SGNH_hydro"/>
</dbReference>
<reference evidence="3 4" key="1">
    <citation type="submission" date="2018-10" db="EMBL/GenBank/DDBJ databases">
        <title>Genomic Encyclopedia of Archaeal and Bacterial Type Strains, Phase II (KMG-II): from individual species to whole genera.</title>
        <authorList>
            <person name="Goeker M."/>
        </authorList>
    </citation>
    <scope>NUCLEOTIDE SEQUENCE [LARGE SCALE GENOMIC DNA]</scope>
    <source>
        <strain evidence="3 4">DSM 15094</strain>
    </source>
</reference>
<dbReference type="Pfam" id="PF13472">
    <property type="entry name" value="Lipase_GDSL_2"/>
    <property type="match status" value="1"/>
</dbReference>
<comment type="caution">
    <text evidence="3">The sequence shown here is derived from an EMBL/GenBank/DDBJ whole genome shotgun (WGS) entry which is preliminary data.</text>
</comment>
<dbReference type="GO" id="GO:0004622">
    <property type="term" value="F:phosphatidylcholine lysophospholipase activity"/>
    <property type="evidence" value="ECO:0007669"/>
    <property type="project" value="TreeGrafter"/>
</dbReference>
<dbReference type="PANTHER" id="PTHR30383:SF5">
    <property type="entry name" value="SGNH HYDROLASE-TYPE ESTERASE DOMAIN-CONTAINING PROTEIN"/>
    <property type="match status" value="1"/>
</dbReference>
<dbReference type="InterPro" id="IPR036514">
    <property type="entry name" value="SGNH_hydro_sf"/>
</dbReference>
<feature type="signal peptide" evidence="1">
    <location>
        <begin position="1"/>
        <end position="23"/>
    </location>
</feature>
<gene>
    <name evidence="3" type="ORF">BC952_1469</name>
</gene>
<dbReference type="AlphaFoldDB" id="A0A495S9I1"/>
<evidence type="ECO:0000256" key="1">
    <source>
        <dbReference type="SAM" id="SignalP"/>
    </source>
</evidence>
<dbReference type="RefSeq" id="WP_244200106.1">
    <property type="nucleotide sequence ID" value="NZ_RBXA01000001.1"/>
</dbReference>
<dbReference type="EMBL" id="RBXA01000001">
    <property type="protein sequence ID" value="RKS95768.1"/>
    <property type="molecule type" value="Genomic_DNA"/>
</dbReference>
<feature type="chain" id="PRO_5019799223" evidence="1">
    <location>
        <begin position="24"/>
        <end position="230"/>
    </location>
</feature>
<organism evidence="3 4">
    <name type="scientific">Flavobacterium limicola</name>
    <dbReference type="NCBI Taxonomy" id="180441"/>
    <lineage>
        <taxon>Bacteria</taxon>
        <taxon>Pseudomonadati</taxon>
        <taxon>Bacteroidota</taxon>
        <taxon>Flavobacteriia</taxon>
        <taxon>Flavobacteriales</taxon>
        <taxon>Flavobacteriaceae</taxon>
        <taxon>Flavobacterium</taxon>
    </lineage>
</organism>
<keyword evidence="1" id="KW-0732">Signal</keyword>
<keyword evidence="4" id="KW-1185">Reference proteome</keyword>
<accession>A0A495S9I1</accession>
<evidence type="ECO:0000313" key="3">
    <source>
        <dbReference type="EMBL" id="RKS95768.1"/>
    </source>
</evidence>
<evidence type="ECO:0000313" key="4">
    <source>
        <dbReference type="Proteomes" id="UP000280091"/>
    </source>
</evidence>
<dbReference type="SUPFAM" id="SSF52266">
    <property type="entry name" value="SGNH hydrolase"/>
    <property type="match status" value="1"/>
</dbReference>
<dbReference type="InterPro" id="IPR051532">
    <property type="entry name" value="Ester_Hydrolysis_Enzymes"/>
</dbReference>
<dbReference type="PANTHER" id="PTHR30383">
    <property type="entry name" value="THIOESTERASE 1/PROTEASE 1/LYSOPHOSPHOLIPASE L1"/>
    <property type="match status" value="1"/>
</dbReference>
<sequence length="230" mass="25521">MKNIKLIYSILFLSIVMGGKVQAQDWPNLNKYQKENANLKPIAPGQKRIVFMGDSITEFWSVTDSEYFAGKPYVNRGISGQTTPQMLIRFRADVIALKPVVVVILAGINDIAGNTGPATLDMISNNIFSMAELAKANHIKVILCSVLPAYDFSWKPNQNPAEKVVALNKMIKNYADANDILYLDYFSAMKDDRNGLKTTYSEDGVHPNKLGYQVMAPLAEKAISEVLANK</sequence>
<dbReference type="CDD" id="cd04501">
    <property type="entry name" value="SGNH_hydrolase_like_4"/>
    <property type="match status" value="1"/>
</dbReference>
<evidence type="ECO:0000259" key="2">
    <source>
        <dbReference type="Pfam" id="PF13472"/>
    </source>
</evidence>
<protein>
    <submittedName>
        <fullName evidence="3">Lysophospholipase L1-like esterase</fullName>
    </submittedName>
</protein>
<proteinExistence type="predicted"/>
<name>A0A495S9I1_9FLAO</name>